<evidence type="ECO:0000256" key="7">
    <source>
        <dbReference type="ARBA" id="ARBA00023180"/>
    </source>
</evidence>
<comment type="subcellular location">
    <subcellularLocation>
        <location evidence="1">Secreted</location>
    </subcellularLocation>
</comment>
<dbReference type="GO" id="GO:0002376">
    <property type="term" value="P:immune system process"/>
    <property type="evidence" value="ECO:0007669"/>
    <property type="project" value="UniProtKB-ARBA"/>
</dbReference>
<dbReference type="InterPro" id="IPR036116">
    <property type="entry name" value="FN3_sf"/>
</dbReference>
<keyword evidence="7" id="KW-0325">Glycoprotein</keyword>
<name>A0A8B7SBC7_HIPAR</name>
<feature type="domain" description="Fibronectin type-III" evidence="11">
    <location>
        <begin position="223"/>
        <end position="321"/>
    </location>
</feature>
<dbReference type="PROSITE" id="PS01354">
    <property type="entry name" value="HEMATOPO_REC_L_F3"/>
    <property type="match status" value="1"/>
</dbReference>
<dbReference type="OrthoDB" id="6381660at2759"/>
<dbReference type="GO" id="GO:0005125">
    <property type="term" value="F:cytokine activity"/>
    <property type="evidence" value="ECO:0007669"/>
    <property type="project" value="UniProtKB-KW"/>
</dbReference>
<dbReference type="Pfam" id="PF00041">
    <property type="entry name" value="fn3"/>
    <property type="match status" value="1"/>
</dbReference>
<dbReference type="SMART" id="SM00060">
    <property type="entry name" value="FN3"/>
    <property type="match status" value="2"/>
</dbReference>
<dbReference type="RefSeq" id="XP_019509105.1">
    <property type="nucleotide sequence ID" value="XM_019653560.1"/>
</dbReference>
<keyword evidence="3" id="KW-0202">Cytokine</keyword>
<evidence type="ECO:0000256" key="2">
    <source>
        <dbReference type="ARBA" id="ARBA00010890"/>
    </source>
</evidence>
<dbReference type="Proteomes" id="UP000694851">
    <property type="component" value="Unplaced"/>
</dbReference>
<proteinExistence type="inferred from homology"/>
<dbReference type="Gene3D" id="2.60.40.10">
    <property type="entry name" value="Immunoglobulins"/>
    <property type="match status" value="2"/>
</dbReference>
<dbReference type="GO" id="GO:0016020">
    <property type="term" value="C:membrane"/>
    <property type="evidence" value="ECO:0007669"/>
    <property type="project" value="InterPro"/>
</dbReference>
<dbReference type="PANTHER" id="PTHR48483:SF2">
    <property type="entry name" value="INTERLEUKIN-27 SUBUNIT BETA"/>
    <property type="match status" value="1"/>
</dbReference>
<dbReference type="SUPFAM" id="SSF49265">
    <property type="entry name" value="Fibronectin type III"/>
    <property type="match status" value="2"/>
</dbReference>
<dbReference type="GO" id="GO:0004896">
    <property type="term" value="F:cytokine receptor activity"/>
    <property type="evidence" value="ECO:0007669"/>
    <property type="project" value="InterPro"/>
</dbReference>
<reference evidence="13" key="1">
    <citation type="submission" date="2025-08" db="UniProtKB">
        <authorList>
            <consortium name="RefSeq"/>
        </authorList>
    </citation>
    <scope>IDENTIFICATION</scope>
    <source>
        <tissue evidence="13">Muscle</tissue>
    </source>
</reference>
<dbReference type="InterPro" id="IPR003961">
    <property type="entry name" value="FN3_dom"/>
</dbReference>
<evidence type="ECO:0000256" key="1">
    <source>
        <dbReference type="ARBA" id="ARBA00004613"/>
    </source>
</evidence>
<keyword evidence="6" id="KW-0677">Repeat</keyword>
<evidence type="ECO:0000256" key="5">
    <source>
        <dbReference type="ARBA" id="ARBA00022729"/>
    </source>
</evidence>
<dbReference type="CDD" id="cd00063">
    <property type="entry name" value="FN3"/>
    <property type="match status" value="1"/>
</dbReference>
<comment type="subunit">
    <text evidence="9">Heterodimer with IL27/IL27A; not disulfide-linked. This heterodimer is known as interleukin IL-27. Heterodimer with IL12A; not disulfide-linked. This heterodimer is known as interleukin IL-35. Interacts with SQSTM1.</text>
</comment>
<dbReference type="KEGG" id="hai:109388650"/>
<dbReference type="AlphaFoldDB" id="A0A8B7SBC7"/>
<evidence type="ECO:0000256" key="10">
    <source>
        <dbReference type="ARBA" id="ARBA00074578"/>
    </source>
</evidence>
<evidence type="ECO:0000256" key="9">
    <source>
        <dbReference type="ARBA" id="ARBA00064712"/>
    </source>
</evidence>
<dbReference type="InterPro" id="IPR056621">
    <property type="entry name" value="FN3_IL27B_N"/>
</dbReference>
<comment type="function">
    <text evidence="8">Associates with IL27 to form the IL-27 interleukin, a heterodimeric cytokine which functions in innate immunity. IL-27 has pro- and anti-inflammatory properties, that can regulate T-helper cell development, suppress T-cell proliferation, stimulate cytotoxic T-cell activity, induce isotype switching in B-cells, and that has diverse effects on innate immune cells. Among its target cells are CD4 T-helper cells which can differentiate in type 1 effector cells (TH1), type 2 effector cells (TH2) and IL17 producing helper T-cells (TH17). It drives rapid clonal expansion of naive but not memory CD4 T-cells. It also strongly synergizes with IL-12 to trigger interferon-gamma/IFN-gamma production of naive CD4 T-cells, binds to the cytokine receptor WSX-1/TCCR. Another important role of IL-27 is its antitumor activity as well as its antiangiogenic activity with activation of production of antiangiogenic chemokines.</text>
</comment>
<dbReference type="InterPro" id="IPR013783">
    <property type="entry name" value="Ig-like_fold"/>
</dbReference>
<keyword evidence="12" id="KW-1185">Reference proteome</keyword>
<dbReference type="InterPro" id="IPR053073">
    <property type="entry name" value="IL11/IL27_subunit_beta"/>
</dbReference>
<dbReference type="GO" id="GO:0005615">
    <property type="term" value="C:extracellular space"/>
    <property type="evidence" value="ECO:0007669"/>
    <property type="project" value="UniProtKB-KW"/>
</dbReference>
<accession>A0A8B7SBC7</accession>
<dbReference type="PROSITE" id="PS50853">
    <property type="entry name" value="FN3"/>
    <property type="match status" value="1"/>
</dbReference>
<protein>
    <recommendedName>
        <fullName evidence="10">Interleukin-27 subunit beta</fullName>
    </recommendedName>
</protein>
<dbReference type="PANTHER" id="PTHR48483">
    <property type="entry name" value="INTERLEUKIN-27 SUBUNIT BETA"/>
    <property type="match status" value="1"/>
</dbReference>
<sequence>MGGHQKVHDERNIQMLSEDRSRACTYLTFLTLNPASGKDCPTPSLLLLGDWPEIPWGFSALFPAKGGEVGLNVLPPRGCSPPQLLKAEPTGTMVPKLLLTLALWAGCSLCSGREGTPAAPTQPQVQCRAVRYPIAVDCFWTLPPAANSTRSTSFIATYRLGVVAHGESWPCLQQTPEANSCTIPDVQMFSMVPYMLNVTAVHPWGVSSSFVPFVPEHIIKPDPPEGVRLSPLPGQQLRVQWEPPRSWPFPKIFSLKYRVRYKRRGAARFRQVGPIEATSFTLRVLRPQAMYCIQVAAQDLTDYGELSDWSLPATVSVTLGK</sequence>
<dbReference type="Pfam" id="PF24031">
    <property type="entry name" value="FN3_IL27B_N"/>
    <property type="match status" value="1"/>
</dbReference>
<keyword evidence="4" id="KW-0964">Secreted</keyword>
<dbReference type="GeneID" id="109388650"/>
<evidence type="ECO:0000259" key="11">
    <source>
        <dbReference type="PROSITE" id="PS50853"/>
    </source>
</evidence>
<evidence type="ECO:0000313" key="13">
    <source>
        <dbReference type="RefSeq" id="XP_019509105.1"/>
    </source>
</evidence>
<dbReference type="InterPro" id="IPR003530">
    <property type="entry name" value="Hematopoietin_rcpt_L_F3_CS"/>
</dbReference>
<evidence type="ECO:0000256" key="4">
    <source>
        <dbReference type="ARBA" id="ARBA00022525"/>
    </source>
</evidence>
<evidence type="ECO:0000256" key="6">
    <source>
        <dbReference type="ARBA" id="ARBA00022737"/>
    </source>
</evidence>
<dbReference type="CTD" id="10148"/>
<dbReference type="FunFam" id="2.60.40.10:FF:001499">
    <property type="entry name" value="Interleukin-27 subunit beta"/>
    <property type="match status" value="1"/>
</dbReference>
<dbReference type="FunFam" id="2.60.40.10:FF:000136">
    <property type="entry name" value="Ciliary neurotrophic factor receptor alpha"/>
    <property type="match status" value="1"/>
</dbReference>
<comment type="similarity">
    <text evidence="2">Belongs to the type I cytokine receptor family. Type 3 subfamily.</text>
</comment>
<keyword evidence="5" id="KW-0732">Signal</keyword>
<organism evidence="12 13">
    <name type="scientific">Hipposideros armiger</name>
    <name type="common">Great Himalayan leaf-nosed bat</name>
    <dbReference type="NCBI Taxonomy" id="186990"/>
    <lineage>
        <taxon>Eukaryota</taxon>
        <taxon>Metazoa</taxon>
        <taxon>Chordata</taxon>
        <taxon>Craniata</taxon>
        <taxon>Vertebrata</taxon>
        <taxon>Euteleostomi</taxon>
        <taxon>Mammalia</taxon>
        <taxon>Eutheria</taxon>
        <taxon>Laurasiatheria</taxon>
        <taxon>Chiroptera</taxon>
        <taxon>Yinpterochiroptera</taxon>
        <taxon>Rhinolophoidea</taxon>
        <taxon>Hipposideridae</taxon>
        <taxon>Hipposideros</taxon>
    </lineage>
</organism>
<gene>
    <name evidence="13" type="primary">EBI3</name>
</gene>
<evidence type="ECO:0000313" key="12">
    <source>
        <dbReference type="Proteomes" id="UP000694851"/>
    </source>
</evidence>
<evidence type="ECO:0000256" key="3">
    <source>
        <dbReference type="ARBA" id="ARBA00022514"/>
    </source>
</evidence>
<evidence type="ECO:0000256" key="8">
    <source>
        <dbReference type="ARBA" id="ARBA00060104"/>
    </source>
</evidence>